<dbReference type="EMBL" id="KN714817">
    <property type="protein sequence ID" value="KUI62531.1"/>
    <property type="molecule type" value="Genomic_DNA"/>
</dbReference>
<dbReference type="STRING" id="694573.A0A194VFH6"/>
<organism evidence="2 3">
    <name type="scientific">Cytospora mali</name>
    <name type="common">Apple Valsa canker fungus</name>
    <name type="synonym">Valsa mali</name>
    <dbReference type="NCBI Taxonomy" id="578113"/>
    <lineage>
        <taxon>Eukaryota</taxon>
        <taxon>Fungi</taxon>
        <taxon>Dikarya</taxon>
        <taxon>Ascomycota</taxon>
        <taxon>Pezizomycotina</taxon>
        <taxon>Sordariomycetes</taxon>
        <taxon>Sordariomycetidae</taxon>
        <taxon>Diaporthales</taxon>
        <taxon>Cytosporaceae</taxon>
        <taxon>Cytospora</taxon>
    </lineage>
</organism>
<evidence type="ECO:0008006" key="4">
    <source>
        <dbReference type="Google" id="ProtNLM"/>
    </source>
</evidence>
<feature type="compositionally biased region" description="Acidic residues" evidence="1">
    <location>
        <begin position="213"/>
        <end position="232"/>
    </location>
</feature>
<keyword evidence="3" id="KW-1185">Reference proteome</keyword>
<feature type="compositionally biased region" description="Basic and acidic residues" evidence="1">
    <location>
        <begin position="30"/>
        <end position="41"/>
    </location>
</feature>
<evidence type="ECO:0000313" key="2">
    <source>
        <dbReference type="EMBL" id="KUI62531.1"/>
    </source>
</evidence>
<dbReference type="Pfam" id="PF11338">
    <property type="entry name" value="DUF3140"/>
    <property type="match status" value="1"/>
</dbReference>
<proteinExistence type="predicted"/>
<feature type="compositionally biased region" description="Basic and acidic residues" evidence="1">
    <location>
        <begin position="172"/>
        <end position="183"/>
    </location>
</feature>
<feature type="compositionally biased region" description="Basic and acidic residues" evidence="1">
    <location>
        <begin position="95"/>
        <end position="105"/>
    </location>
</feature>
<evidence type="ECO:0000313" key="3">
    <source>
        <dbReference type="Proteomes" id="UP000078576"/>
    </source>
</evidence>
<name>A0A194VFH6_CYTMA</name>
<dbReference type="PANTHER" id="PTHR40630">
    <property type="entry name" value="POSSIBLE DNA-BINDING PROTEIN"/>
    <property type="match status" value="1"/>
</dbReference>
<reference evidence="3" key="1">
    <citation type="submission" date="2014-12" db="EMBL/GenBank/DDBJ databases">
        <title>Genome Sequence of Valsa Canker Pathogens Uncovers a Specific Adaption of Colonization on Woody Bark.</title>
        <authorList>
            <person name="Yin Z."/>
            <person name="Liu H."/>
            <person name="Gao X."/>
            <person name="Li Z."/>
            <person name="Song N."/>
            <person name="Ke X."/>
            <person name="Dai Q."/>
            <person name="Wu Y."/>
            <person name="Sun Y."/>
            <person name="Xu J.-R."/>
            <person name="Kang Z.K."/>
            <person name="Wang L."/>
            <person name="Huang L."/>
        </authorList>
    </citation>
    <scope>NUCLEOTIDE SEQUENCE [LARGE SCALE GENOMIC DNA]</scope>
    <source>
        <strain evidence="3">SXYL134</strain>
    </source>
</reference>
<protein>
    <recommendedName>
        <fullName evidence="4">Hypervirulence associated protein TUDOR domain-containing protein</fullName>
    </recommendedName>
</protein>
<feature type="compositionally biased region" description="Acidic residues" evidence="1">
    <location>
        <begin position="143"/>
        <end position="171"/>
    </location>
</feature>
<dbReference type="Proteomes" id="UP000078576">
    <property type="component" value="Unassembled WGS sequence"/>
</dbReference>
<dbReference type="OrthoDB" id="2131339at2759"/>
<gene>
    <name evidence="2" type="ORF">VP1G_09649</name>
</gene>
<accession>A0A194VFH6</accession>
<dbReference type="InterPro" id="IPR021487">
    <property type="entry name" value="DUF3140"/>
</dbReference>
<dbReference type="PANTHER" id="PTHR40630:SF1">
    <property type="entry name" value="DNA-BINDING PROTEIN"/>
    <property type="match status" value="1"/>
</dbReference>
<feature type="compositionally biased region" description="Low complexity" evidence="1">
    <location>
        <begin position="121"/>
        <end position="138"/>
    </location>
</feature>
<feature type="region of interest" description="Disordered" evidence="1">
    <location>
        <begin position="30"/>
        <end position="52"/>
    </location>
</feature>
<feature type="region of interest" description="Disordered" evidence="1">
    <location>
        <begin position="117"/>
        <end position="263"/>
    </location>
</feature>
<feature type="region of interest" description="Disordered" evidence="1">
    <location>
        <begin position="91"/>
        <end position="110"/>
    </location>
</feature>
<evidence type="ECO:0000256" key="1">
    <source>
        <dbReference type="SAM" id="MobiDB-lite"/>
    </source>
</evidence>
<sequence>MKEDKEVIAEFNEYVNVTASELEKWLKSDDSSKAGWHKDGGNGESVGQESGHKIVEILKANPDKDPEKYTDDQIQHMRKVASYCKRHLAQESQGLEEKDPEEAKKTKSYISLMNWGHDPLKALGKGSSKSGKGGSRSASKNEEIEEGDEEGEEEEEEEEEGKAKEEEESEHDVDKAEEDDKKAGDKRKKPTQENGANKKRETRKGQTSKKDNDEEEERGDDEDNQEDDDYEEYDGHDSTGGKPSSNGPKKGEMVSWNWGSGNPHGKVLDVKEGEYVYICHIPITSQHHDADIGVVQQSQPSEEIRYPAKETLKILP</sequence>
<dbReference type="AlphaFoldDB" id="A0A194VFH6"/>